<keyword evidence="2" id="KW-1185">Reference proteome</keyword>
<dbReference type="EMBL" id="JBIAQY010000001">
    <property type="protein sequence ID" value="MFF3566851.1"/>
    <property type="molecule type" value="Genomic_DNA"/>
</dbReference>
<evidence type="ECO:0000313" key="1">
    <source>
        <dbReference type="EMBL" id="MFF3566851.1"/>
    </source>
</evidence>
<comment type="caution">
    <text evidence="1">The sequence shown here is derived from an EMBL/GenBank/DDBJ whole genome shotgun (WGS) entry which is preliminary data.</text>
</comment>
<organism evidence="1 2">
    <name type="scientific">Nocardia jiangxiensis</name>
    <dbReference type="NCBI Taxonomy" id="282685"/>
    <lineage>
        <taxon>Bacteria</taxon>
        <taxon>Bacillati</taxon>
        <taxon>Actinomycetota</taxon>
        <taxon>Actinomycetes</taxon>
        <taxon>Mycobacteriales</taxon>
        <taxon>Nocardiaceae</taxon>
        <taxon>Nocardia</taxon>
    </lineage>
</organism>
<sequence>MWTAEGPLRAHPWDLLPADGASEQWHEQMNTLHALQRAHARELLRRRSHQVADQAEALSRKLAAMAFALRQQQLPDPAPDDETTEFAARDFDEELAELRDLRADLLFGDLMCAD</sequence>
<name>A0ABW6RS69_9NOCA</name>
<protein>
    <submittedName>
        <fullName evidence="1">Uncharacterized protein</fullName>
    </submittedName>
</protein>
<proteinExistence type="predicted"/>
<accession>A0ABW6RS69</accession>
<reference evidence="1 2" key="1">
    <citation type="submission" date="2024-10" db="EMBL/GenBank/DDBJ databases">
        <title>The Natural Products Discovery Center: Release of the First 8490 Sequenced Strains for Exploring Actinobacteria Biosynthetic Diversity.</title>
        <authorList>
            <person name="Kalkreuter E."/>
            <person name="Kautsar S.A."/>
            <person name="Yang D."/>
            <person name="Bader C.D."/>
            <person name="Teijaro C.N."/>
            <person name="Fluegel L."/>
            <person name="Davis C.M."/>
            <person name="Simpson J.R."/>
            <person name="Lauterbach L."/>
            <person name="Steele A.D."/>
            <person name="Gui C."/>
            <person name="Meng S."/>
            <person name="Li G."/>
            <person name="Viehrig K."/>
            <person name="Ye F."/>
            <person name="Su P."/>
            <person name="Kiefer A.F."/>
            <person name="Nichols A."/>
            <person name="Cepeda A.J."/>
            <person name="Yan W."/>
            <person name="Fan B."/>
            <person name="Jiang Y."/>
            <person name="Adhikari A."/>
            <person name="Zheng C.-J."/>
            <person name="Schuster L."/>
            <person name="Cowan T.M."/>
            <person name="Smanski M.J."/>
            <person name="Chevrette M.G."/>
            <person name="De Carvalho L.P.S."/>
            <person name="Shen B."/>
        </authorList>
    </citation>
    <scope>NUCLEOTIDE SEQUENCE [LARGE SCALE GENOMIC DNA]</scope>
    <source>
        <strain evidence="1 2">NPDC002593</strain>
    </source>
</reference>
<evidence type="ECO:0000313" key="2">
    <source>
        <dbReference type="Proteomes" id="UP001601992"/>
    </source>
</evidence>
<dbReference type="Proteomes" id="UP001601992">
    <property type="component" value="Unassembled WGS sequence"/>
</dbReference>
<gene>
    <name evidence="1" type="ORF">ACFYXQ_03620</name>
</gene>
<dbReference type="RefSeq" id="WP_387402525.1">
    <property type="nucleotide sequence ID" value="NZ_JBIAQY010000001.1"/>
</dbReference>